<proteinExistence type="predicted"/>
<dbReference type="InterPro" id="IPR049566">
    <property type="entry name" value="WDR59_RTC1-like_RING_Znf"/>
</dbReference>
<dbReference type="GO" id="GO:0035591">
    <property type="term" value="F:signaling adaptor activity"/>
    <property type="evidence" value="ECO:0007669"/>
    <property type="project" value="TreeGrafter"/>
</dbReference>
<feature type="compositionally biased region" description="Polar residues" evidence="4">
    <location>
        <begin position="1100"/>
        <end position="1109"/>
    </location>
</feature>
<dbReference type="Gene3D" id="2.130.10.10">
    <property type="entry name" value="YVTN repeat-like/Quinoprotein amine dehydrogenase"/>
    <property type="match status" value="1"/>
</dbReference>
<protein>
    <submittedName>
        <fullName evidence="6">Vacuolar membrane</fullName>
    </submittedName>
</protein>
<dbReference type="PROSITE" id="PS50294">
    <property type="entry name" value="WD_REPEATS_REGION"/>
    <property type="match status" value="1"/>
</dbReference>
<keyword evidence="7" id="KW-1185">Reference proteome</keyword>
<feature type="region of interest" description="Disordered" evidence="4">
    <location>
        <begin position="1034"/>
        <end position="1058"/>
    </location>
</feature>
<comment type="caution">
    <text evidence="6">The sequence shown here is derived from an EMBL/GenBank/DDBJ whole genome shotgun (WGS) entry which is preliminary data.</text>
</comment>
<keyword evidence="2" id="KW-0677">Repeat</keyword>
<sequence length="1272" mass="142839">MAPTISPTTPTRTSINIPFQRQTTPPRSYVSNRRTSTSNDPSPIEPATTPTYTTSSRNPLRNGFDRAPDAQEDDGKVKRSLQIDMKSMVGDSVGNMSISPSERHIVLAARKGLFIVDLDAPTEVPEFYPQGGTWDVVEAQWNPHSSHEGYIVTTSSDRMLIWNLYLQGKNNIEFILQAHYRAITDINWHPIDWYMICSTSIDAWIWAWDIRTTQKPVFGISAFNAGGTQVKWNRKDANILASSHLDEVLIWDRRKGSVPVYRIKAHDGKIYGIDWSHTRSNEIITCSLDKTIKVWDTKSLNSSLDPYAPLPSQVFYSEHPVWRARDLPFGNGMLSLPQRGESVPQMWNYDYHRAPVENFEGHSDVVKEFVWRTKDVGDPNVYSLMTWSKDKSLRFWSVGRDTLQKVGVSRESLQAERKSCPRPREGSVSFRSQQTDTSGQPTLSAPRGNRTLLAGIRATPVTNPVLLPHAGSNARGMRSDLARERDPTVTASGYNGPESVNTRLFSVFDRRDGTMTKGNARGDRTRVDNTTWLQNVRTDSVGPSRYSSGSRPSSVLGRNTPNLESGARRSTSRSRPEDTSRESENALLDEINAVVNKLTPAKFKVEKHNLNNQNRLRNCTFGLHGPWGESKTVNVFVRVTFIFPRDYPTAKNSKDTPLVEIERSPLISVKRRAYMIKRLREIREKQRPCLEACLRFLLFGDGTGKGQKLRYDSGSSSDEEEPVEMEKGKDFSASLIRDHPNLAEPRSSQGVFGPNGQLVCIFRSIPRLVKAVPQDLSATPAIPSRETDGVPRIFRSPLQLSDAVRRLAIAANDHNYDFLDSRESEDMENVLRIMNNLLSFSNPKARGYSSETPSVRGTPGIDAAQGGLNYSLSLKRMTVVYIKDRSAVVGVHRKLATEYTFDTEGPLEYCDQNANIARRHLRSDHERIFKTLAELFKGPENFKKRPSNSDSRNSRLKSKIVIDVLHSRLVDLKDVQLLAMFAVAALQLLKQILNSSTPESSMPIVRDPFSRITPSTDYFSLSMRMRRTGQLSTPFISRGTEAPSSPTTPIVGPDLASSTSSRGSWSSLFHGGQVRGLVRSSGDSEGHLDTPISGKDENKSTSAEKSTTPFPKISEAQEKKIFYESPTYKECQFTTQTQKLSKLLPQLLSHIHAYAEILHSWNLIQKRTEMYKAIKTPDPYLSTPSPQGELGIMQMCQRCSKTLNRQKKCLSCVHLVQRFPFCTICRMPVKGISYNCIVCSHTSHLRCWKKASGFRFCPSGCGCECTDGIAKN</sequence>
<evidence type="ECO:0000256" key="3">
    <source>
        <dbReference type="PROSITE-ProRule" id="PRU00221"/>
    </source>
</evidence>
<dbReference type="FunCoup" id="A0A286UDK6">
    <property type="interactions" value="211"/>
</dbReference>
<dbReference type="SMART" id="SM00320">
    <property type="entry name" value="WD40"/>
    <property type="match status" value="5"/>
</dbReference>
<evidence type="ECO:0000313" key="6">
    <source>
        <dbReference type="EMBL" id="PAV17681.1"/>
    </source>
</evidence>
<dbReference type="GO" id="GO:0005774">
    <property type="term" value="C:vacuolar membrane"/>
    <property type="evidence" value="ECO:0007669"/>
    <property type="project" value="TreeGrafter"/>
</dbReference>
<feature type="compositionally biased region" description="Basic and acidic residues" evidence="4">
    <location>
        <begin position="574"/>
        <end position="584"/>
    </location>
</feature>
<feature type="compositionally biased region" description="Basic and acidic residues" evidence="4">
    <location>
        <begin position="511"/>
        <end position="527"/>
    </location>
</feature>
<feature type="region of interest" description="Disordered" evidence="4">
    <location>
        <begin position="707"/>
        <end position="728"/>
    </location>
</feature>
<accession>A0A286UDK6</accession>
<dbReference type="InterPro" id="IPR015943">
    <property type="entry name" value="WD40/YVTN_repeat-like_dom_sf"/>
</dbReference>
<dbReference type="PANTHER" id="PTHR46170">
    <property type="entry name" value="GATOR COMPLEX PROTEIN WDR59"/>
    <property type="match status" value="1"/>
</dbReference>
<feature type="compositionally biased region" description="Basic and acidic residues" evidence="4">
    <location>
        <begin position="1082"/>
        <end position="1099"/>
    </location>
</feature>
<dbReference type="OrthoDB" id="311712at2759"/>
<organism evidence="6 7">
    <name type="scientific">Pyrrhoderma noxium</name>
    <dbReference type="NCBI Taxonomy" id="2282107"/>
    <lineage>
        <taxon>Eukaryota</taxon>
        <taxon>Fungi</taxon>
        <taxon>Dikarya</taxon>
        <taxon>Basidiomycota</taxon>
        <taxon>Agaricomycotina</taxon>
        <taxon>Agaricomycetes</taxon>
        <taxon>Hymenochaetales</taxon>
        <taxon>Hymenochaetaceae</taxon>
        <taxon>Pyrrhoderma</taxon>
    </lineage>
</organism>
<dbReference type="GO" id="GO:1904263">
    <property type="term" value="P:positive regulation of TORC1 signaling"/>
    <property type="evidence" value="ECO:0007669"/>
    <property type="project" value="TreeGrafter"/>
</dbReference>
<dbReference type="InterPro" id="IPR019775">
    <property type="entry name" value="WD40_repeat_CS"/>
</dbReference>
<dbReference type="EMBL" id="NBII01000006">
    <property type="protein sequence ID" value="PAV17681.1"/>
    <property type="molecule type" value="Genomic_DNA"/>
</dbReference>
<feature type="compositionally biased region" description="Basic and acidic residues" evidence="4">
    <location>
        <begin position="63"/>
        <end position="77"/>
    </location>
</feature>
<feature type="region of interest" description="Disordered" evidence="4">
    <location>
        <begin position="1079"/>
        <end position="1111"/>
    </location>
</feature>
<reference evidence="6 7" key="1">
    <citation type="journal article" date="2017" name="Mol. Ecol.">
        <title>Comparative and population genomic landscape of Phellinus noxius: A hypervariable fungus causing root rot in trees.</title>
        <authorList>
            <person name="Chung C.L."/>
            <person name="Lee T.J."/>
            <person name="Akiba M."/>
            <person name="Lee H.H."/>
            <person name="Kuo T.H."/>
            <person name="Liu D."/>
            <person name="Ke H.M."/>
            <person name="Yokoi T."/>
            <person name="Roa M.B."/>
            <person name="Lu M.J."/>
            <person name="Chang Y.Y."/>
            <person name="Ann P.J."/>
            <person name="Tsai J.N."/>
            <person name="Chen C.Y."/>
            <person name="Tzean S.S."/>
            <person name="Ota Y."/>
            <person name="Hattori T."/>
            <person name="Sahashi N."/>
            <person name="Liou R.F."/>
            <person name="Kikuchi T."/>
            <person name="Tsai I.J."/>
        </authorList>
    </citation>
    <scope>NUCLEOTIDE SEQUENCE [LARGE SCALE GENOMIC DNA]</scope>
    <source>
        <strain evidence="6 7">FFPRI411160</strain>
    </source>
</reference>
<feature type="compositionally biased region" description="Basic and acidic residues" evidence="4">
    <location>
        <begin position="413"/>
        <end position="425"/>
    </location>
</feature>
<dbReference type="PROSITE" id="PS00678">
    <property type="entry name" value="WD_REPEATS_1"/>
    <property type="match status" value="2"/>
</dbReference>
<feature type="region of interest" description="Disordered" evidence="4">
    <location>
        <begin position="408"/>
        <end position="448"/>
    </location>
</feature>
<dbReference type="InterPro" id="IPR001680">
    <property type="entry name" value="WD40_rpt"/>
</dbReference>
<feature type="region of interest" description="Disordered" evidence="4">
    <location>
        <begin position="1"/>
        <end position="77"/>
    </location>
</feature>
<dbReference type="Proteomes" id="UP000217199">
    <property type="component" value="Unassembled WGS sequence"/>
</dbReference>
<feature type="domain" description="WDR59/RTC1-like RING zinc finger" evidence="5">
    <location>
        <begin position="1222"/>
        <end position="1267"/>
    </location>
</feature>
<dbReference type="Pfam" id="PF17120">
    <property type="entry name" value="zf-RING_16"/>
    <property type="match status" value="1"/>
</dbReference>
<feature type="compositionally biased region" description="Polar residues" evidence="4">
    <location>
        <begin position="429"/>
        <end position="443"/>
    </location>
</feature>
<feature type="compositionally biased region" description="Polar residues" evidence="4">
    <location>
        <begin position="528"/>
        <end position="538"/>
    </location>
</feature>
<evidence type="ECO:0000313" key="7">
    <source>
        <dbReference type="Proteomes" id="UP000217199"/>
    </source>
</evidence>
<dbReference type="PANTHER" id="PTHR46170:SF1">
    <property type="entry name" value="GATOR COMPLEX PROTEIN WDR59"/>
    <property type="match status" value="1"/>
</dbReference>
<dbReference type="GO" id="GO:0035859">
    <property type="term" value="C:Seh1-associated complex"/>
    <property type="evidence" value="ECO:0007669"/>
    <property type="project" value="TreeGrafter"/>
</dbReference>
<evidence type="ECO:0000259" key="5">
    <source>
        <dbReference type="Pfam" id="PF17120"/>
    </source>
</evidence>
<dbReference type="STRING" id="2282107.A0A286UDK6"/>
<dbReference type="AlphaFoldDB" id="A0A286UDK6"/>
<feature type="repeat" description="WD" evidence="3">
    <location>
        <begin position="263"/>
        <end position="305"/>
    </location>
</feature>
<dbReference type="SUPFAM" id="SSF50978">
    <property type="entry name" value="WD40 repeat-like"/>
    <property type="match status" value="1"/>
</dbReference>
<evidence type="ECO:0000256" key="1">
    <source>
        <dbReference type="ARBA" id="ARBA00022574"/>
    </source>
</evidence>
<feature type="compositionally biased region" description="Polar residues" evidence="4">
    <location>
        <begin position="19"/>
        <end position="41"/>
    </location>
</feature>
<dbReference type="InterPro" id="IPR036322">
    <property type="entry name" value="WD40_repeat_dom_sf"/>
</dbReference>
<feature type="region of interest" description="Disordered" evidence="4">
    <location>
        <begin position="511"/>
        <end position="586"/>
    </location>
</feature>
<feature type="compositionally biased region" description="Polar residues" evidence="4">
    <location>
        <begin position="48"/>
        <end position="59"/>
    </location>
</feature>
<dbReference type="InParanoid" id="A0A286UDK6"/>
<dbReference type="Pfam" id="PF00400">
    <property type="entry name" value="WD40"/>
    <property type="match status" value="1"/>
</dbReference>
<feature type="compositionally biased region" description="Low complexity" evidence="4">
    <location>
        <begin position="1"/>
        <end position="18"/>
    </location>
</feature>
<evidence type="ECO:0000256" key="4">
    <source>
        <dbReference type="SAM" id="MobiDB-lite"/>
    </source>
</evidence>
<keyword evidence="1 3" id="KW-0853">WD repeat</keyword>
<dbReference type="GO" id="GO:0034198">
    <property type="term" value="P:cellular response to amino acid starvation"/>
    <property type="evidence" value="ECO:0007669"/>
    <property type="project" value="TreeGrafter"/>
</dbReference>
<dbReference type="InterPro" id="IPR049567">
    <property type="entry name" value="WDR59-like"/>
</dbReference>
<evidence type="ECO:0000256" key="2">
    <source>
        <dbReference type="ARBA" id="ARBA00022737"/>
    </source>
</evidence>
<name>A0A286UDK6_9AGAM</name>
<dbReference type="PROSITE" id="PS50082">
    <property type="entry name" value="WD_REPEATS_2"/>
    <property type="match status" value="1"/>
</dbReference>
<gene>
    <name evidence="6" type="ORF">PNOK_0616700</name>
</gene>
<feature type="compositionally biased region" description="Low complexity" evidence="4">
    <location>
        <begin position="540"/>
        <end position="555"/>
    </location>
</feature>